<dbReference type="GO" id="GO:0004844">
    <property type="term" value="F:uracil DNA N-glycosylase activity"/>
    <property type="evidence" value="ECO:0007669"/>
    <property type="project" value="InterPro"/>
</dbReference>
<feature type="domain" description="Uracil-DNA glycosylase-like" evidence="11">
    <location>
        <begin position="58"/>
        <end position="225"/>
    </location>
</feature>
<dbReference type="Gene3D" id="3.40.470.10">
    <property type="entry name" value="Uracil-DNA glycosylase-like domain"/>
    <property type="match status" value="1"/>
</dbReference>
<proteinExistence type="inferred from homology"/>
<keyword evidence="5" id="KW-0408">Iron</keyword>
<evidence type="ECO:0000313" key="12">
    <source>
        <dbReference type="EMBL" id="TCS64220.1"/>
    </source>
</evidence>
<evidence type="ECO:0000256" key="10">
    <source>
        <dbReference type="SAM" id="MobiDB-lite"/>
    </source>
</evidence>
<evidence type="ECO:0000256" key="4">
    <source>
        <dbReference type="ARBA" id="ARBA00022801"/>
    </source>
</evidence>
<name>A0A4R3JHF8_9PROT</name>
<dbReference type="CDD" id="cd10031">
    <property type="entry name" value="UDG-F5_TTUDGB_like"/>
    <property type="match status" value="1"/>
</dbReference>
<dbReference type="GO" id="GO:0033958">
    <property type="term" value="F:DNA-deoxyinosine glycosylase activity"/>
    <property type="evidence" value="ECO:0007669"/>
    <property type="project" value="InterPro"/>
</dbReference>
<keyword evidence="7" id="KW-0234">DNA repair</keyword>
<dbReference type="InterPro" id="IPR005122">
    <property type="entry name" value="Uracil-DNA_glycosylase-like"/>
</dbReference>
<sequence>MGTLPPPRDDDTATPSSSSSCRRYAEEPDSACALCPRLSEFRSLNRVQYPDFHNAPVPAFGPLDSEILIVGLAPGLKGANRTARPFTGDWAGDLLYPTLCEFALAQGVYGANPNDGLTLCNCRITNAVRCVPPQNKVTAHEVRNCGVFLRHEIAAMPNLRAILALGGVAHGGVLAALGYKKSAYRFAHNARHRLTPDLFLLDSYHCSRYNTNTGRLTAKMFRDVFKTLTTYIAPAP</sequence>
<dbReference type="SUPFAM" id="SSF52141">
    <property type="entry name" value="Uracil-DNA glycosylase-like"/>
    <property type="match status" value="1"/>
</dbReference>
<dbReference type="Proteomes" id="UP000295304">
    <property type="component" value="Unassembled WGS sequence"/>
</dbReference>
<dbReference type="GO" id="GO:0046872">
    <property type="term" value="F:metal ion binding"/>
    <property type="evidence" value="ECO:0007669"/>
    <property type="project" value="UniProtKB-KW"/>
</dbReference>
<gene>
    <name evidence="12" type="ORF">EDD55_102262</name>
</gene>
<dbReference type="RefSeq" id="WP_165886232.1">
    <property type="nucleotide sequence ID" value="NZ_CP119676.1"/>
</dbReference>
<dbReference type="Pfam" id="PF03167">
    <property type="entry name" value="UDG"/>
    <property type="match status" value="1"/>
</dbReference>
<keyword evidence="4" id="KW-0378">Hydrolase</keyword>
<evidence type="ECO:0000256" key="6">
    <source>
        <dbReference type="ARBA" id="ARBA00023014"/>
    </source>
</evidence>
<keyword evidence="13" id="KW-1185">Reference proteome</keyword>
<keyword evidence="1" id="KW-0004">4Fe-4S</keyword>
<evidence type="ECO:0000256" key="8">
    <source>
        <dbReference type="ARBA" id="ARBA00023779"/>
    </source>
</evidence>
<dbReference type="SMART" id="SM00986">
    <property type="entry name" value="UDG"/>
    <property type="match status" value="1"/>
</dbReference>
<dbReference type="GO" id="GO:0006284">
    <property type="term" value="P:base-excision repair"/>
    <property type="evidence" value="ECO:0007669"/>
    <property type="project" value="InterPro"/>
</dbReference>
<reference evidence="12 13" key="1">
    <citation type="submission" date="2019-03" db="EMBL/GenBank/DDBJ databases">
        <title>Genomic Encyclopedia of Type Strains, Phase IV (KMG-IV): sequencing the most valuable type-strain genomes for metagenomic binning, comparative biology and taxonomic classification.</title>
        <authorList>
            <person name="Goeker M."/>
        </authorList>
    </citation>
    <scope>NUCLEOTIDE SEQUENCE [LARGE SCALE GENOMIC DNA]</scope>
    <source>
        <strain evidence="12 13">DSM 101688</strain>
    </source>
</reference>
<dbReference type="InterPro" id="IPR036895">
    <property type="entry name" value="Uracil-DNA_glycosylase-like_sf"/>
</dbReference>
<dbReference type="InterPro" id="IPR051536">
    <property type="entry name" value="UDG_Type-4/5"/>
</dbReference>
<dbReference type="SMART" id="SM00987">
    <property type="entry name" value="UreE_C"/>
    <property type="match status" value="1"/>
</dbReference>
<evidence type="ECO:0000313" key="13">
    <source>
        <dbReference type="Proteomes" id="UP000295304"/>
    </source>
</evidence>
<evidence type="ECO:0000256" key="7">
    <source>
        <dbReference type="ARBA" id="ARBA00023204"/>
    </source>
</evidence>
<dbReference type="EMBL" id="SLZW01000002">
    <property type="protein sequence ID" value="TCS64220.1"/>
    <property type="molecule type" value="Genomic_DNA"/>
</dbReference>
<evidence type="ECO:0000256" key="9">
    <source>
        <dbReference type="ARBA" id="ARBA00023887"/>
    </source>
</evidence>
<dbReference type="PANTHER" id="PTHR33693">
    <property type="entry name" value="TYPE-5 URACIL-DNA GLYCOSYLASE"/>
    <property type="match status" value="1"/>
</dbReference>
<accession>A0A4R3JHF8</accession>
<evidence type="ECO:0000256" key="5">
    <source>
        <dbReference type="ARBA" id="ARBA00023004"/>
    </source>
</evidence>
<comment type="caution">
    <text evidence="12">The sequence shown here is derived from an EMBL/GenBank/DDBJ whole genome shotgun (WGS) entry which is preliminary data.</text>
</comment>
<feature type="region of interest" description="Disordered" evidence="10">
    <location>
        <begin position="1"/>
        <end position="25"/>
    </location>
</feature>
<keyword evidence="6" id="KW-0411">Iron-sulfur</keyword>
<dbReference type="InterPro" id="IPR044147">
    <property type="entry name" value="UdgB-like"/>
</dbReference>
<evidence type="ECO:0000256" key="1">
    <source>
        <dbReference type="ARBA" id="ARBA00022485"/>
    </source>
</evidence>
<keyword evidence="3" id="KW-0227">DNA damage</keyword>
<evidence type="ECO:0000256" key="2">
    <source>
        <dbReference type="ARBA" id="ARBA00022723"/>
    </source>
</evidence>
<dbReference type="AlphaFoldDB" id="A0A4R3JHF8"/>
<feature type="compositionally biased region" description="Low complexity" evidence="10">
    <location>
        <begin position="13"/>
        <end position="22"/>
    </location>
</feature>
<organism evidence="12 13">
    <name type="scientific">Varunaivibrio sulfuroxidans</name>
    <dbReference type="NCBI Taxonomy" id="1773489"/>
    <lineage>
        <taxon>Bacteria</taxon>
        <taxon>Pseudomonadati</taxon>
        <taxon>Pseudomonadota</taxon>
        <taxon>Alphaproteobacteria</taxon>
        <taxon>Rhodospirillales</taxon>
        <taxon>Magnetovibrionaceae</taxon>
        <taxon>Varunaivibrio</taxon>
    </lineage>
</organism>
<dbReference type="GO" id="GO:0051539">
    <property type="term" value="F:4 iron, 4 sulfur cluster binding"/>
    <property type="evidence" value="ECO:0007669"/>
    <property type="project" value="UniProtKB-KW"/>
</dbReference>
<keyword evidence="2" id="KW-0479">Metal-binding</keyword>
<evidence type="ECO:0000256" key="3">
    <source>
        <dbReference type="ARBA" id="ARBA00022763"/>
    </source>
</evidence>
<comment type="similarity">
    <text evidence="8">Belongs to the uracil-DNA glycosylase (UDG) superfamily. Type 5 (UDGb) family.</text>
</comment>
<protein>
    <recommendedName>
        <fullName evidence="9">Type-5 uracil-DNA glycosylase</fullName>
    </recommendedName>
</protein>
<dbReference type="PANTHER" id="PTHR33693:SF3">
    <property type="entry name" value="TYPE-5 URACIL-DNA GLYCOSYLASE"/>
    <property type="match status" value="1"/>
</dbReference>
<evidence type="ECO:0000259" key="11">
    <source>
        <dbReference type="SMART" id="SM00986"/>
    </source>
</evidence>